<proteinExistence type="predicted"/>
<dbReference type="AlphaFoldDB" id="A0A0N0MAQ2"/>
<gene>
    <name evidence="1" type="ORF">AE618_15380</name>
</gene>
<evidence type="ECO:0000313" key="1">
    <source>
        <dbReference type="EMBL" id="KPH79941.1"/>
    </source>
</evidence>
<organism evidence="1 2">
    <name type="scientific">Bosea vaviloviae</name>
    <dbReference type="NCBI Taxonomy" id="1526658"/>
    <lineage>
        <taxon>Bacteria</taxon>
        <taxon>Pseudomonadati</taxon>
        <taxon>Pseudomonadota</taxon>
        <taxon>Alphaproteobacteria</taxon>
        <taxon>Hyphomicrobiales</taxon>
        <taxon>Boseaceae</taxon>
        <taxon>Bosea</taxon>
    </lineage>
</organism>
<dbReference type="PATRIC" id="fig|1526658.3.peg.4447"/>
<keyword evidence="2" id="KW-1185">Reference proteome</keyword>
<dbReference type="PIRSF" id="PIRSF033328">
    <property type="entry name" value="Phest_Mll4975"/>
    <property type="match status" value="1"/>
</dbReference>
<accession>A0A0N0MAQ2</accession>
<evidence type="ECO:0008006" key="3">
    <source>
        <dbReference type="Google" id="ProtNLM"/>
    </source>
</evidence>
<comment type="caution">
    <text evidence="1">The sequence shown here is derived from an EMBL/GenBank/DDBJ whole genome shotgun (WGS) entry which is preliminary data.</text>
</comment>
<dbReference type="NCBIfam" id="TIGR03223">
    <property type="entry name" value="Phn_opern_protn"/>
    <property type="match status" value="1"/>
</dbReference>
<evidence type="ECO:0000313" key="2">
    <source>
        <dbReference type="Proteomes" id="UP000037822"/>
    </source>
</evidence>
<reference evidence="1 2" key="1">
    <citation type="submission" date="2015-07" db="EMBL/GenBank/DDBJ databases">
        <title>Whole genome sequencing of Bosea vaviloviae isolated from cave pool.</title>
        <authorList>
            <person name="Tan N.E.H."/>
            <person name="Lee Y.P."/>
            <person name="Gan H.M."/>
            <person name="Barton H."/>
            <person name="Savka M.A."/>
        </authorList>
    </citation>
    <scope>NUCLEOTIDE SEQUENCE [LARGE SCALE GENOMIC DNA]</scope>
    <source>
        <strain evidence="1 2">SD260</strain>
    </source>
</reference>
<dbReference type="Proteomes" id="UP000037822">
    <property type="component" value="Unassembled WGS sequence"/>
</dbReference>
<dbReference type="Gene3D" id="3.90.1140.10">
    <property type="entry name" value="Cyclic phosphodiesterase"/>
    <property type="match status" value="1"/>
</dbReference>
<dbReference type="Pfam" id="PF06299">
    <property type="entry name" value="DUF1045"/>
    <property type="match status" value="1"/>
</dbReference>
<name>A0A0N0MAQ2_9HYPH</name>
<dbReference type="EMBL" id="LGSZ01000047">
    <property type="protein sequence ID" value="KPH79941.1"/>
    <property type="molecule type" value="Genomic_DNA"/>
</dbReference>
<sequence>MLSTPRYALYYAPASDSALWRFGCATLGYDAFTGQDIAFSVPAGCDAEGWPQATAEPRRYGFHATLKAPFHLANGRSEGQLRAFAHQIAAGLSAVPLAGLNVTALGRFVALTPSEPSPALQKLAFDMVQAFEPFRAPLGAADLERRLASPLTPAQRAYLEAYGYPYVGDAFRFHMTLTGSLPQDAVSGTAVALAGAYAAAIPAEPVAIDRVCLFRQPDRESRFHLLDSFVLGR</sequence>
<protein>
    <recommendedName>
        <fullName evidence="3">Phosphonate metabolism protein</fullName>
    </recommendedName>
</protein>
<dbReference type="InterPro" id="IPR009389">
    <property type="entry name" value="DUF1045"/>
</dbReference>